<keyword evidence="3" id="KW-0862">Zinc</keyword>
<dbReference type="PROSITE" id="PS00518">
    <property type="entry name" value="ZF_RING_1"/>
    <property type="match status" value="1"/>
</dbReference>
<feature type="compositionally biased region" description="Low complexity" evidence="5">
    <location>
        <begin position="430"/>
        <end position="446"/>
    </location>
</feature>
<feature type="compositionally biased region" description="Low complexity" evidence="5">
    <location>
        <begin position="290"/>
        <end position="312"/>
    </location>
</feature>
<dbReference type="Gene3D" id="3.30.40.10">
    <property type="entry name" value="Zinc/RING finger domain, C3HC4 (zinc finger)"/>
    <property type="match status" value="1"/>
</dbReference>
<feature type="compositionally biased region" description="Pro residues" evidence="5">
    <location>
        <begin position="1039"/>
        <end position="1058"/>
    </location>
</feature>
<dbReference type="InterPro" id="IPR017907">
    <property type="entry name" value="Znf_RING_CS"/>
</dbReference>
<feature type="compositionally biased region" description="Polar residues" evidence="5">
    <location>
        <begin position="669"/>
        <end position="684"/>
    </location>
</feature>
<feature type="compositionally biased region" description="Low complexity" evidence="5">
    <location>
        <begin position="703"/>
        <end position="732"/>
    </location>
</feature>
<dbReference type="SUPFAM" id="SSF57850">
    <property type="entry name" value="RING/U-box"/>
    <property type="match status" value="1"/>
</dbReference>
<feature type="region of interest" description="Disordered" evidence="5">
    <location>
        <begin position="1270"/>
        <end position="1345"/>
    </location>
</feature>
<evidence type="ECO:0000313" key="7">
    <source>
        <dbReference type="EMBL" id="KAL3750575.1"/>
    </source>
</evidence>
<feature type="compositionally biased region" description="Polar residues" evidence="5">
    <location>
        <begin position="578"/>
        <end position="600"/>
    </location>
</feature>
<dbReference type="PANTHER" id="PTHR37393">
    <property type="entry name" value="AT-RICH INTERACTIVE DOMAIN-CONTAINING PROTEIN 1A-LIKE"/>
    <property type="match status" value="1"/>
</dbReference>
<feature type="compositionally biased region" description="Low complexity" evidence="5">
    <location>
        <begin position="601"/>
        <end position="612"/>
    </location>
</feature>
<evidence type="ECO:0000256" key="4">
    <source>
        <dbReference type="PROSITE-ProRule" id="PRU00175"/>
    </source>
</evidence>
<name>A0ABD3LFJ6_EUCGL</name>
<evidence type="ECO:0000256" key="3">
    <source>
        <dbReference type="ARBA" id="ARBA00022833"/>
    </source>
</evidence>
<feature type="compositionally biased region" description="Low complexity" evidence="5">
    <location>
        <begin position="371"/>
        <end position="402"/>
    </location>
</feature>
<reference evidence="7 8" key="1">
    <citation type="submission" date="2024-11" db="EMBL/GenBank/DDBJ databases">
        <title>Chromosome-level genome assembly of Eucalyptus globulus Labill. provides insights into its genome evolution.</title>
        <authorList>
            <person name="Li X."/>
        </authorList>
    </citation>
    <scope>NUCLEOTIDE SEQUENCE [LARGE SCALE GENOMIC DNA]</scope>
    <source>
        <strain evidence="7">CL2024</strain>
        <tissue evidence="7">Fresh tender leaves</tissue>
    </source>
</reference>
<dbReference type="EMBL" id="JBJKBG010000002">
    <property type="protein sequence ID" value="KAL3750575.1"/>
    <property type="molecule type" value="Genomic_DNA"/>
</dbReference>
<feature type="domain" description="RING-type" evidence="6">
    <location>
        <begin position="135"/>
        <end position="174"/>
    </location>
</feature>
<evidence type="ECO:0000256" key="1">
    <source>
        <dbReference type="ARBA" id="ARBA00022723"/>
    </source>
</evidence>
<feature type="compositionally biased region" description="Basic and acidic residues" evidence="5">
    <location>
        <begin position="815"/>
        <end position="829"/>
    </location>
</feature>
<dbReference type="GO" id="GO:0008270">
    <property type="term" value="F:zinc ion binding"/>
    <property type="evidence" value="ECO:0007669"/>
    <property type="project" value="UniProtKB-KW"/>
</dbReference>
<evidence type="ECO:0000313" key="8">
    <source>
        <dbReference type="Proteomes" id="UP001634007"/>
    </source>
</evidence>
<sequence length="1563" mass="171996">MEVGFNIMHVVFETEWGNRVETGTVLTYHRGCWTWILCFGLLTVHTFTLPVPPDRDTIGTLILKLVTLDVILLSSRASKEFSVAFVGQSGFSSISILLWLGVLRFKECISSLEFAVIVDDASFVWFERKTGEYFCPVCRLLVYPNEALQSQCTHLYCKPCLAYIAGSTKACPYDGYLVTEADSKPLIESNTALAETISKIPVHCLYHRSGCTWQGPLSECVTHCAGCAFGNSPVVCNRCGIQIVHRQVQEHAQSCPGVHPQVQPAEGSQEASGTNTTTAGQGQSTNQAGTASSQAPEAQTSQTATPATSAQQISSTSLVQGVGQAATLTPEQWYQHQQQHYHQYYQQYIGYDPYQQQYQQYYPYQQPAVQQPQVYTQPQTQSQSQSQSQPQPQPQLQTQPQTQPQPQPQPQVQPQPQPQPQPQSQPQPLPQSHTQPKGQPQAQNQVQPQVYGQLQVQLHAQSAAVAQSQNLQQQLQPNMTLQSQVQAQVHPSQALLYPQSQSQPQPQYPILSHPQPHVQVPQHQQLQAQAQYPHPQTQPQAPPHLQLQQRPVAPVQHHLPTQPVSQVLPPSQAHLHPQVNQGQPQTQHPSGQAVTGYQSYPQTQPTPQAPQQHMMNVRPHQQAQQFNQMQGQFPQPPPHMNPAPQVVAPNQQQQPALLPSPAQNLSIPPGQQQQGIYSHTQQPGHSVPQRGVIPPFQPPMPQQYPTQQPSSGGQPGSAHQGTFVQQQQVQSHLHPHGPPLHPLQPQFPTHPQPQQSVGRPTFPNQGIPSQFYPQSGVPAQVKSMQASFNHNNLVSSHNQAQFSLEQQAGATAGEQRPDLLPRAGGRKDVASSLGTDSIEMKMVRSEIEAKHLDDDHKAIGEPGGSFADTSTHEILSEAPALNDEEHSIKRRKGETTENMMEPSHGKGAILMGDQKDSSGIGPMSEENVAREEKGNVDSSSRRNSLVQETGLQKKSNLVLHRSGSDGKIVPQSGQQERNLPQPHVTTFTHGYDDPRRFLPPGNVQTGGSLQASHPNQVVDQRRHQASLLPHGSSFQHRPSAPPMLQQPPLGPPQHPPMPGHSVSHHGPPGFSNLPPGQGPIASFGRGQGQFGPQSVLPQGMYNQGPPAFGPASGMAHKQPNNVLEAEKFPNQRPVFMDGRQTDSNLPRNMERVFGHPSEIQSNLSRMGQPPGFDSALKSLPDERFNPPSMDPSRRGFDRGAFEGDARGFRGPYHSDAEAVQKYGGRFSSGSPFNKDPLDKEFRGFNPDNAPKYAAASSRNFQSYDRTGVLGERALGHPDDNPARLGSSFGREGFESLPSYSQRHKDGLTHRSPGREHSGIPSHGFEGLPGVQRNPPADNGRREPHVYGAGSSFPEGRFPALPSHFHKNHFEDTRNLRMGEHLRNGGLSGDDFMSSHIRKGDAFGSHDLPMQMRMGEPAGLGAFHSHTRVGEPVGLESIRGNRFGHPRFGETGFRSNFPLQGHPNDGKYTGDMDSFENSRKRKAASMGWCRICKVDCETVEGLDLHSQTREHQKIAMDMVRSIKQQNAKKQKIFLSMGNCGHEILLLPCVLARRSKTVSEINVGR</sequence>
<feature type="region of interest" description="Disordered" evidence="5">
    <location>
        <begin position="255"/>
        <end position="312"/>
    </location>
</feature>
<dbReference type="InterPro" id="IPR001841">
    <property type="entry name" value="Znf_RING"/>
</dbReference>
<keyword evidence="2 4" id="KW-0863">Zinc-finger</keyword>
<proteinExistence type="predicted"/>
<feature type="compositionally biased region" description="Polar residues" evidence="5">
    <location>
        <begin position="1002"/>
        <end position="1018"/>
    </location>
</feature>
<keyword evidence="1" id="KW-0479">Metal-binding</keyword>
<dbReference type="SUPFAM" id="SSF49599">
    <property type="entry name" value="TRAF domain-like"/>
    <property type="match status" value="1"/>
</dbReference>
<feature type="compositionally biased region" description="Low complexity" evidence="5">
    <location>
        <begin position="743"/>
        <end position="755"/>
    </location>
</feature>
<evidence type="ECO:0000256" key="2">
    <source>
        <dbReference type="ARBA" id="ARBA00022771"/>
    </source>
</evidence>
<evidence type="ECO:0000256" key="5">
    <source>
        <dbReference type="SAM" id="MobiDB-lite"/>
    </source>
</evidence>
<feature type="compositionally biased region" description="Low complexity" evidence="5">
    <location>
        <begin position="619"/>
        <end position="633"/>
    </location>
</feature>
<protein>
    <recommendedName>
        <fullName evidence="6">RING-type domain-containing protein</fullName>
    </recommendedName>
</protein>
<feature type="compositionally biased region" description="Polar residues" evidence="5">
    <location>
        <begin position="269"/>
        <end position="289"/>
    </location>
</feature>
<dbReference type="PROSITE" id="PS50089">
    <property type="entry name" value="ZF_RING_2"/>
    <property type="match status" value="1"/>
</dbReference>
<dbReference type="CDD" id="cd16449">
    <property type="entry name" value="RING-HC"/>
    <property type="match status" value="1"/>
</dbReference>
<accession>A0ABD3LFJ6</accession>
<feature type="compositionally biased region" description="Pro residues" evidence="5">
    <location>
        <begin position="403"/>
        <end position="429"/>
    </location>
</feature>
<feature type="region of interest" description="Disordered" evidence="5">
    <location>
        <begin position="498"/>
        <end position="550"/>
    </location>
</feature>
<feature type="region of interest" description="Disordered" evidence="5">
    <location>
        <begin position="809"/>
        <end position="830"/>
    </location>
</feature>
<feature type="compositionally biased region" description="Polar residues" evidence="5">
    <location>
        <begin position="756"/>
        <end position="773"/>
    </location>
</feature>
<dbReference type="InterPro" id="IPR013083">
    <property type="entry name" value="Znf_RING/FYVE/PHD"/>
</dbReference>
<comment type="caution">
    <text evidence="7">The sequence shown here is derived from an EMBL/GenBank/DDBJ whole genome shotgun (WGS) entry which is preliminary data.</text>
</comment>
<feature type="region of interest" description="Disordered" evidence="5">
    <location>
        <begin position="882"/>
        <end position="1116"/>
    </location>
</feature>
<keyword evidence="8" id="KW-1185">Reference proteome</keyword>
<dbReference type="PANTHER" id="PTHR37393:SF1">
    <property type="entry name" value="AT-RICH INTERACTIVE DOMAIN-CONTAINING PROTEIN 1A-LIKE"/>
    <property type="match status" value="1"/>
</dbReference>
<evidence type="ECO:0000259" key="6">
    <source>
        <dbReference type="PROSITE" id="PS50089"/>
    </source>
</evidence>
<feature type="compositionally biased region" description="Polar residues" evidence="5">
    <location>
        <begin position="936"/>
        <end position="955"/>
    </location>
</feature>
<feature type="compositionally biased region" description="Low complexity" evidence="5">
    <location>
        <begin position="498"/>
        <end position="549"/>
    </location>
</feature>
<feature type="region of interest" description="Disordered" evidence="5">
    <location>
        <begin position="574"/>
        <end position="775"/>
    </location>
</feature>
<organism evidence="7 8">
    <name type="scientific">Eucalyptus globulus</name>
    <name type="common">Tasmanian blue gum</name>
    <dbReference type="NCBI Taxonomy" id="34317"/>
    <lineage>
        <taxon>Eukaryota</taxon>
        <taxon>Viridiplantae</taxon>
        <taxon>Streptophyta</taxon>
        <taxon>Embryophyta</taxon>
        <taxon>Tracheophyta</taxon>
        <taxon>Spermatophyta</taxon>
        <taxon>Magnoliopsida</taxon>
        <taxon>eudicotyledons</taxon>
        <taxon>Gunneridae</taxon>
        <taxon>Pentapetalae</taxon>
        <taxon>rosids</taxon>
        <taxon>malvids</taxon>
        <taxon>Myrtales</taxon>
        <taxon>Myrtaceae</taxon>
        <taxon>Myrtoideae</taxon>
        <taxon>Eucalypteae</taxon>
        <taxon>Eucalyptus</taxon>
    </lineage>
</organism>
<dbReference type="Proteomes" id="UP001634007">
    <property type="component" value="Unassembled WGS sequence"/>
</dbReference>
<gene>
    <name evidence="7" type="ORF">ACJRO7_011555</name>
</gene>
<feature type="compositionally biased region" description="Polar residues" evidence="5">
    <location>
        <begin position="971"/>
        <end position="988"/>
    </location>
</feature>
<feature type="compositionally biased region" description="Basic and acidic residues" evidence="5">
    <location>
        <begin position="1302"/>
        <end position="1317"/>
    </location>
</feature>
<feature type="region of interest" description="Disordered" evidence="5">
    <location>
        <begin position="371"/>
        <end position="446"/>
    </location>
</feature>
<feature type="compositionally biased region" description="Low complexity" evidence="5">
    <location>
        <begin position="642"/>
        <end position="666"/>
    </location>
</feature>